<dbReference type="AlphaFoldDB" id="A0A1I6BYR1"/>
<feature type="signal peptide" evidence="2">
    <location>
        <begin position="1"/>
        <end position="18"/>
    </location>
</feature>
<feature type="region of interest" description="Disordered" evidence="1">
    <location>
        <begin position="105"/>
        <end position="127"/>
    </location>
</feature>
<organism evidence="5 6">
    <name type="scientific">Halopseudomonas formosensis</name>
    <dbReference type="NCBI Taxonomy" id="1002526"/>
    <lineage>
        <taxon>Bacteria</taxon>
        <taxon>Pseudomonadati</taxon>
        <taxon>Pseudomonadota</taxon>
        <taxon>Gammaproteobacteria</taxon>
        <taxon>Pseudomonadales</taxon>
        <taxon>Pseudomonadaceae</taxon>
        <taxon>Halopseudomonas</taxon>
    </lineage>
</organism>
<evidence type="ECO:0000313" key="6">
    <source>
        <dbReference type="Proteomes" id="UP000242815"/>
    </source>
</evidence>
<evidence type="ECO:0000313" key="7">
    <source>
        <dbReference type="Proteomes" id="UP001281217"/>
    </source>
</evidence>
<dbReference type="Pfam" id="PF13511">
    <property type="entry name" value="DUF4124"/>
    <property type="match status" value="1"/>
</dbReference>
<proteinExistence type="predicted"/>
<dbReference type="RefSeq" id="WP_177197854.1">
    <property type="nucleotide sequence ID" value="NZ_FOYD01000008.1"/>
</dbReference>
<accession>A0A1I6BYR1</accession>
<dbReference type="InterPro" id="IPR025392">
    <property type="entry name" value="DUF4124"/>
</dbReference>
<evidence type="ECO:0000256" key="2">
    <source>
        <dbReference type="SAM" id="SignalP"/>
    </source>
</evidence>
<reference evidence="5 6" key="1">
    <citation type="submission" date="2016-10" db="EMBL/GenBank/DDBJ databases">
        <authorList>
            <person name="de Groot N.N."/>
        </authorList>
    </citation>
    <scope>NUCLEOTIDE SEQUENCE [LARGE SCALE GENOMIC DNA]</scope>
    <source>
        <strain evidence="5 6">JCM 18415</strain>
    </source>
</reference>
<gene>
    <name evidence="4" type="ORF">RED13_000322</name>
    <name evidence="5" type="ORF">SAMN05216578_108138</name>
</gene>
<evidence type="ECO:0000313" key="4">
    <source>
        <dbReference type="EMBL" id="MDX9688770.1"/>
    </source>
</evidence>
<feature type="chain" id="PRO_5043145574" evidence="2">
    <location>
        <begin position="19"/>
        <end position="146"/>
    </location>
</feature>
<evidence type="ECO:0000259" key="3">
    <source>
        <dbReference type="Pfam" id="PF13511"/>
    </source>
</evidence>
<name>A0A1I6BYR1_9GAMM</name>
<keyword evidence="7" id="KW-1185">Reference proteome</keyword>
<evidence type="ECO:0000256" key="1">
    <source>
        <dbReference type="SAM" id="MobiDB-lite"/>
    </source>
</evidence>
<dbReference type="EMBL" id="JAVRDO010000013">
    <property type="protein sequence ID" value="MDX9688770.1"/>
    <property type="molecule type" value="Genomic_DNA"/>
</dbReference>
<sequence>MRKSMTLMALALFCTSAAGQQIYQWTDAQGRVQFSQLPPANTPYQQRDIRAPAPIGGELREPAAPATVDPAQTEAQAQQRQQEQARAEQLRTYCQQLRTDLKTLQDNPRLRRTNADGEVERIGEDERQRLIADTQANLEQHCKDQG</sequence>
<feature type="domain" description="DUF4124" evidence="3">
    <location>
        <begin position="9"/>
        <end position="56"/>
    </location>
</feature>
<dbReference type="Proteomes" id="UP001281217">
    <property type="component" value="Unassembled WGS sequence"/>
</dbReference>
<feature type="region of interest" description="Disordered" evidence="1">
    <location>
        <begin position="55"/>
        <end position="87"/>
    </location>
</feature>
<keyword evidence="2" id="KW-0732">Signal</keyword>
<protein>
    <submittedName>
        <fullName evidence="4">DUF4124 domain-containing protein</fullName>
    </submittedName>
</protein>
<dbReference type="STRING" id="1002526.SAMN05216578_108138"/>
<evidence type="ECO:0000313" key="5">
    <source>
        <dbReference type="EMBL" id="SFQ86027.1"/>
    </source>
</evidence>
<feature type="compositionally biased region" description="Basic and acidic residues" evidence="1">
    <location>
        <begin position="113"/>
        <end position="127"/>
    </location>
</feature>
<dbReference type="Proteomes" id="UP000242815">
    <property type="component" value="Unassembled WGS sequence"/>
</dbReference>
<dbReference type="EMBL" id="FOYD01000008">
    <property type="protein sequence ID" value="SFQ86027.1"/>
    <property type="molecule type" value="Genomic_DNA"/>
</dbReference>
<reference evidence="4" key="3">
    <citation type="submission" date="2024-05" db="EMBL/GenBank/DDBJ databases">
        <authorList>
            <person name="de Witt J."/>
        </authorList>
    </citation>
    <scope>NUCLEOTIDE SEQUENCE</scope>
    <source>
        <strain evidence="4">FZJ</strain>
    </source>
</reference>
<reference evidence="7" key="2">
    <citation type="submission" date="2023-07" db="EMBL/GenBank/DDBJ databases">
        <authorList>
            <person name="de Witt J."/>
        </authorList>
    </citation>
    <scope>NUCLEOTIDE SEQUENCE [LARGE SCALE GENOMIC DNA]</scope>
    <source>
        <strain evidence="7">FZJ</strain>
    </source>
</reference>
<feature type="compositionally biased region" description="Low complexity" evidence="1">
    <location>
        <begin position="71"/>
        <end position="82"/>
    </location>
</feature>